<evidence type="ECO:0000256" key="2">
    <source>
        <dbReference type="ARBA" id="ARBA00022771"/>
    </source>
</evidence>
<evidence type="ECO:0000313" key="7">
    <source>
        <dbReference type="Proteomes" id="UP000054558"/>
    </source>
</evidence>
<accession>A0A1Y1HLX5</accession>
<feature type="domain" description="MYND-type" evidence="5">
    <location>
        <begin position="211"/>
        <end position="250"/>
    </location>
</feature>
<dbReference type="GO" id="GO:0008270">
    <property type="term" value="F:zinc ion binding"/>
    <property type="evidence" value="ECO:0007669"/>
    <property type="project" value="UniProtKB-KW"/>
</dbReference>
<dbReference type="Proteomes" id="UP000054558">
    <property type="component" value="Unassembled WGS sequence"/>
</dbReference>
<dbReference type="STRING" id="105231.A0A1Y1HLX5"/>
<reference evidence="6 7" key="1">
    <citation type="journal article" date="2014" name="Nat. Commun.">
        <title>Klebsormidium flaccidum genome reveals primary factors for plant terrestrial adaptation.</title>
        <authorList>
            <person name="Hori K."/>
            <person name="Maruyama F."/>
            <person name="Fujisawa T."/>
            <person name="Togashi T."/>
            <person name="Yamamoto N."/>
            <person name="Seo M."/>
            <person name="Sato S."/>
            <person name="Yamada T."/>
            <person name="Mori H."/>
            <person name="Tajima N."/>
            <person name="Moriyama T."/>
            <person name="Ikeuchi M."/>
            <person name="Watanabe M."/>
            <person name="Wada H."/>
            <person name="Kobayashi K."/>
            <person name="Saito M."/>
            <person name="Masuda T."/>
            <person name="Sasaki-Sekimoto Y."/>
            <person name="Mashiguchi K."/>
            <person name="Awai K."/>
            <person name="Shimojima M."/>
            <person name="Masuda S."/>
            <person name="Iwai M."/>
            <person name="Nobusawa T."/>
            <person name="Narise T."/>
            <person name="Kondo S."/>
            <person name="Saito H."/>
            <person name="Sato R."/>
            <person name="Murakawa M."/>
            <person name="Ihara Y."/>
            <person name="Oshima-Yamada Y."/>
            <person name="Ohtaka K."/>
            <person name="Satoh M."/>
            <person name="Sonobe K."/>
            <person name="Ishii M."/>
            <person name="Ohtani R."/>
            <person name="Kanamori-Sato M."/>
            <person name="Honoki R."/>
            <person name="Miyazaki D."/>
            <person name="Mochizuki H."/>
            <person name="Umetsu J."/>
            <person name="Higashi K."/>
            <person name="Shibata D."/>
            <person name="Kamiya Y."/>
            <person name="Sato N."/>
            <person name="Nakamura Y."/>
            <person name="Tabata S."/>
            <person name="Ida S."/>
            <person name="Kurokawa K."/>
            <person name="Ohta H."/>
        </authorList>
    </citation>
    <scope>NUCLEOTIDE SEQUENCE [LARGE SCALE GENOMIC DNA]</scope>
    <source>
        <strain evidence="6 7">NIES-2285</strain>
    </source>
</reference>
<keyword evidence="7" id="KW-1185">Reference proteome</keyword>
<name>A0A1Y1HLX5_KLENI</name>
<keyword evidence="2 4" id="KW-0863">Zinc-finger</keyword>
<dbReference type="EMBL" id="DF236983">
    <property type="protein sequence ID" value="GAQ79614.1"/>
    <property type="molecule type" value="Genomic_DNA"/>
</dbReference>
<sequence>MSIPAIAQGKLARRNDGTNANQQIPANKILVSWEEFQTILEKALLSVRAKDVEYDAGRNRRALPRLLLPRVVERLAEVLRCDATSLVVVPFEDGIFHTACGEDCQSMVKMSRHQFAPDAQGDSLHTKHKVTHSPFRVRSLRNAKGLVELEPYLVDGGRVAVQTLDGGKMKVFYPYARTTEDLAFLEKTLSRPKKEKPIKVSTESAFLEGLCWQCREPYDSLKKCANCRKARYCSRVCQKKAWAQGHSLNCEERRLYWERAKLRRPHTTKKAVAAKESPCRK</sequence>
<dbReference type="SUPFAM" id="SSF144232">
    <property type="entry name" value="HIT/MYND zinc finger-like"/>
    <property type="match status" value="1"/>
</dbReference>
<dbReference type="Gene3D" id="6.10.140.2220">
    <property type="match status" value="1"/>
</dbReference>
<proteinExistence type="predicted"/>
<dbReference type="InterPro" id="IPR002893">
    <property type="entry name" value="Znf_MYND"/>
</dbReference>
<dbReference type="AlphaFoldDB" id="A0A1Y1HLX5"/>
<evidence type="ECO:0000313" key="6">
    <source>
        <dbReference type="EMBL" id="GAQ79614.1"/>
    </source>
</evidence>
<dbReference type="Pfam" id="PF01753">
    <property type="entry name" value="zf-MYND"/>
    <property type="match status" value="1"/>
</dbReference>
<dbReference type="PROSITE" id="PS01360">
    <property type="entry name" value="ZF_MYND_1"/>
    <property type="match status" value="1"/>
</dbReference>
<evidence type="ECO:0000256" key="4">
    <source>
        <dbReference type="PROSITE-ProRule" id="PRU00134"/>
    </source>
</evidence>
<keyword evidence="3" id="KW-0862">Zinc</keyword>
<dbReference type="OrthoDB" id="530530at2759"/>
<dbReference type="PROSITE" id="PS50865">
    <property type="entry name" value="ZF_MYND_2"/>
    <property type="match status" value="1"/>
</dbReference>
<keyword evidence="1" id="KW-0479">Metal-binding</keyword>
<evidence type="ECO:0000256" key="3">
    <source>
        <dbReference type="ARBA" id="ARBA00022833"/>
    </source>
</evidence>
<protein>
    <recommendedName>
        <fullName evidence="5">MYND-type domain-containing protein</fullName>
    </recommendedName>
</protein>
<gene>
    <name evidence="6" type="ORF">KFL_000340170</name>
</gene>
<organism evidence="6 7">
    <name type="scientific">Klebsormidium nitens</name>
    <name type="common">Green alga</name>
    <name type="synonym">Ulothrix nitens</name>
    <dbReference type="NCBI Taxonomy" id="105231"/>
    <lineage>
        <taxon>Eukaryota</taxon>
        <taxon>Viridiplantae</taxon>
        <taxon>Streptophyta</taxon>
        <taxon>Klebsormidiophyceae</taxon>
        <taxon>Klebsormidiales</taxon>
        <taxon>Klebsormidiaceae</taxon>
        <taxon>Klebsormidium</taxon>
    </lineage>
</organism>
<evidence type="ECO:0000256" key="1">
    <source>
        <dbReference type="ARBA" id="ARBA00022723"/>
    </source>
</evidence>
<evidence type="ECO:0000259" key="5">
    <source>
        <dbReference type="PROSITE" id="PS50865"/>
    </source>
</evidence>